<proteinExistence type="predicted"/>
<dbReference type="AlphaFoldDB" id="W0JSX9"/>
<evidence type="ECO:0000313" key="3">
    <source>
        <dbReference type="Proteomes" id="UP000019024"/>
    </source>
</evidence>
<feature type="compositionally biased region" description="Basic and acidic residues" evidence="1">
    <location>
        <begin position="24"/>
        <end position="34"/>
    </location>
</feature>
<accession>W0JSX9</accession>
<evidence type="ECO:0000313" key="2">
    <source>
        <dbReference type="EMBL" id="AHG01766.1"/>
    </source>
</evidence>
<gene>
    <name evidence="2" type="ORF">HALLA_00310</name>
</gene>
<dbReference type="Proteomes" id="UP000019024">
    <property type="component" value="Plasmid unnamed2"/>
</dbReference>
<evidence type="ECO:0000256" key="1">
    <source>
        <dbReference type="SAM" id="MobiDB-lite"/>
    </source>
</evidence>
<geneLocation type="plasmid" evidence="2">
    <name>unnamed</name>
</geneLocation>
<keyword evidence="2" id="KW-0614">Plasmid</keyword>
<feature type="region of interest" description="Disordered" evidence="1">
    <location>
        <begin position="1"/>
        <end position="55"/>
    </location>
</feature>
<keyword evidence="3" id="KW-1185">Reference proteome</keyword>
<dbReference type="EMBL" id="CP007057">
    <property type="protein sequence ID" value="AHG01766.1"/>
    <property type="molecule type" value="Genomic_DNA"/>
</dbReference>
<organism evidence="2 3">
    <name type="scientific">Halostagnicola larsenii XH-48</name>
    <dbReference type="NCBI Taxonomy" id="797299"/>
    <lineage>
        <taxon>Archaea</taxon>
        <taxon>Methanobacteriati</taxon>
        <taxon>Methanobacteriota</taxon>
        <taxon>Stenosarchaea group</taxon>
        <taxon>Halobacteria</taxon>
        <taxon>Halobacteriales</taxon>
        <taxon>Natrialbaceae</taxon>
        <taxon>Halostagnicola</taxon>
    </lineage>
</organism>
<name>W0JSX9_9EURY</name>
<dbReference type="KEGG" id="hlr:HALLA_00310"/>
<dbReference type="HOGENOM" id="CLU_2447564_0_0_2"/>
<protein>
    <submittedName>
        <fullName evidence="2">Uncharacterized protein</fullName>
    </submittedName>
</protein>
<sequence length="89" mass="10080">MREDSLRAHNCRAHESGVSAAHHNQRDTPDEPQKTHLRHTAGARTRDLTPPTRPFTQFFAERPKARATDHDEFIVASEDAVILEPTGDR</sequence>
<feature type="compositionally biased region" description="Basic and acidic residues" evidence="1">
    <location>
        <begin position="1"/>
        <end position="15"/>
    </location>
</feature>
<reference evidence="2 3" key="1">
    <citation type="submission" date="2014-01" db="EMBL/GenBank/DDBJ databases">
        <authorList>
            <consortium name="DOE Joint Genome Institute"/>
            <person name="Anderson I."/>
            <person name="Huntemann M."/>
            <person name="Han J."/>
            <person name="Chen A."/>
            <person name="Kyrpides N."/>
            <person name="Mavromatis K."/>
            <person name="Markowitz V."/>
            <person name="Palaniappan K."/>
            <person name="Ivanova N."/>
            <person name="Schaumberg A."/>
            <person name="Pati A."/>
            <person name="Liolios K."/>
            <person name="Nordberg H.P."/>
            <person name="Cantor M.N."/>
            <person name="Hua S.X."/>
            <person name="Woyke T."/>
        </authorList>
    </citation>
    <scope>NUCLEOTIDE SEQUENCE [LARGE SCALE GENOMIC DNA]</scope>
    <source>
        <strain evidence="2 3">XH-48</strain>
        <plasmid evidence="3">2</plasmid>
    </source>
</reference>